<dbReference type="RefSeq" id="WP_104388374.1">
    <property type="nucleotide sequence ID" value="NZ_PGEM01000097.1"/>
</dbReference>
<dbReference type="Gene3D" id="3.40.630.30">
    <property type="match status" value="1"/>
</dbReference>
<evidence type="ECO:0000256" key="2">
    <source>
        <dbReference type="ARBA" id="ARBA00023315"/>
    </source>
</evidence>
<dbReference type="CDD" id="cd04301">
    <property type="entry name" value="NAT_SF"/>
    <property type="match status" value="1"/>
</dbReference>
<dbReference type="InterPro" id="IPR050680">
    <property type="entry name" value="YpeA/RimI_acetyltransf"/>
</dbReference>
<keyword evidence="1 4" id="KW-0808">Transferase</keyword>
<dbReference type="EMBL" id="PGEM01000097">
    <property type="protein sequence ID" value="PPJ62762.1"/>
    <property type="molecule type" value="Genomic_DNA"/>
</dbReference>
<dbReference type="PROSITE" id="PS51186">
    <property type="entry name" value="GNAT"/>
    <property type="match status" value="1"/>
</dbReference>
<comment type="caution">
    <text evidence="4">The sequence shown here is derived from an EMBL/GenBank/DDBJ whole genome shotgun (WGS) entry which is preliminary data.</text>
</comment>
<dbReference type="PANTHER" id="PTHR43420">
    <property type="entry name" value="ACETYLTRANSFERASE"/>
    <property type="match status" value="1"/>
</dbReference>
<dbReference type="AlphaFoldDB" id="A0A2S6CSU2"/>
<sequence length="154" mass="18210">MNLLPGYSIHQGSTLDKALLVKFIQQSYQEQFPQQDFSHLARTVEQYFYRDTPVWWVYPEEIPQHRPIACLWVGNAIDQVSGDRHPHIFLLHVIPEYRRQGIGKALMQYLENWAKQRGYNQIGLQVFLSNTPALNLYHQLGYQEQSLWMIKSLH</sequence>
<evidence type="ECO:0000313" key="4">
    <source>
        <dbReference type="EMBL" id="PPJ62762.1"/>
    </source>
</evidence>
<organism evidence="4 5">
    <name type="scientific">Cuspidothrix issatschenkoi CHARLIE-1</name>
    <dbReference type="NCBI Taxonomy" id="2052836"/>
    <lineage>
        <taxon>Bacteria</taxon>
        <taxon>Bacillati</taxon>
        <taxon>Cyanobacteriota</taxon>
        <taxon>Cyanophyceae</taxon>
        <taxon>Nostocales</taxon>
        <taxon>Aphanizomenonaceae</taxon>
        <taxon>Cuspidothrix</taxon>
    </lineage>
</organism>
<dbReference type="Proteomes" id="UP000239589">
    <property type="component" value="Unassembled WGS sequence"/>
</dbReference>
<evidence type="ECO:0000313" key="5">
    <source>
        <dbReference type="Proteomes" id="UP000239589"/>
    </source>
</evidence>
<dbReference type="OrthoDB" id="512204at2"/>
<protein>
    <submittedName>
        <fullName evidence="4">GNAT family N-acetyltransferase</fullName>
    </submittedName>
</protein>
<keyword evidence="2" id="KW-0012">Acyltransferase</keyword>
<dbReference type="SUPFAM" id="SSF55729">
    <property type="entry name" value="Acyl-CoA N-acyltransferases (Nat)"/>
    <property type="match status" value="1"/>
</dbReference>
<keyword evidence="5" id="KW-1185">Reference proteome</keyword>
<name>A0A2S6CSU2_9CYAN</name>
<proteinExistence type="predicted"/>
<evidence type="ECO:0000259" key="3">
    <source>
        <dbReference type="PROSITE" id="PS51186"/>
    </source>
</evidence>
<evidence type="ECO:0000256" key="1">
    <source>
        <dbReference type="ARBA" id="ARBA00022679"/>
    </source>
</evidence>
<dbReference type="InterPro" id="IPR000182">
    <property type="entry name" value="GNAT_dom"/>
</dbReference>
<feature type="domain" description="N-acetyltransferase" evidence="3">
    <location>
        <begin position="27"/>
        <end position="154"/>
    </location>
</feature>
<dbReference type="InterPro" id="IPR016181">
    <property type="entry name" value="Acyl_CoA_acyltransferase"/>
</dbReference>
<accession>A0A2S6CSU2</accession>
<reference evidence="4 5" key="1">
    <citation type="submission" date="2018-02" db="EMBL/GenBank/DDBJ databases">
        <title>Discovery of a pederin family compound in a non-symbiotic bloom-forming cyanobacterium.</title>
        <authorList>
            <person name="Kust A."/>
            <person name="Mares J."/>
            <person name="Jokela J."/>
            <person name="Urajova P."/>
            <person name="Hajek J."/>
            <person name="Saurav K."/>
            <person name="Voracova K."/>
            <person name="Fewer D.P."/>
            <person name="Haapaniemi E."/>
            <person name="Permi P."/>
            <person name="Rehakova K."/>
            <person name="Sivonen K."/>
            <person name="Hrouzek P."/>
        </authorList>
    </citation>
    <scope>NUCLEOTIDE SEQUENCE [LARGE SCALE GENOMIC DNA]</scope>
    <source>
        <strain evidence="4 5">CHARLIE-1</strain>
    </source>
</reference>
<gene>
    <name evidence="4" type="ORF">CUN59_13745</name>
</gene>
<dbReference type="Pfam" id="PF00583">
    <property type="entry name" value="Acetyltransf_1"/>
    <property type="match status" value="1"/>
</dbReference>
<dbReference type="GO" id="GO:0016747">
    <property type="term" value="F:acyltransferase activity, transferring groups other than amino-acyl groups"/>
    <property type="evidence" value="ECO:0007669"/>
    <property type="project" value="InterPro"/>
</dbReference>